<reference evidence="1 2" key="1">
    <citation type="submission" date="2019-03" db="EMBL/GenBank/DDBJ databases">
        <title>Freshwater and sediment microbial communities from various areas in North America, analyzing microbe dynamics in response to fracking.</title>
        <authorList>
            <person name="Lamendella R."/>
        </authorList>
    </citation>
    <scope>NUCLEOTIDE SEQUENCE [LARGE SCALE GENOMIC DNA]</scope>
    <source>
        <strain evidence="1 2">175.2</strain>
    </source>
</reference>
<keyword evidence="2" id="KW-1185">Reference proteome</keyword>
<organism evidence="1 2">
    <name type="scientific">Martelella mediterranea</name>
    <dbReference type="NCBI Taxonomy" id="293089"/>
    <lineage>
        <taxon>Bacteria</taxon>
        <taxon>Pseudomonadati</taxon>
        <taxon>Pseudomonadota</taxon>
        <taxon>Alphaproteobacteria</taxon>
        <taxon>Hyphomicrobiales</taxon>
        <taxon>Aurantimonadaceae</taxon>
        <taxon>Martelella</taxon>
    </lineage>
</organism>
<comment type="caution">
    <text evidence="1">The sequence shown here is derived from an EMBL/GenBank/DDBJ whole genome shotgun (WGS) entry which is preliminary data.</text>
</comment>
<dbReference type="AlphaFoldDB" id="A0A4R3P2B8"/>
<gene>
    <name evidence="1" type="ORF">EDC90_1002248</name>
</gene>
<accession>A0A4R3P2B8</accession>
<dbReference type="Proteomes" id="UP000295097">
    <property type="component" value="Unassembled WGS sequence"/>
</dbReference>
<protein>
    <submittedName>
        <fullName evidence="1">Uncharacterized protein DUF1413</fullName>
    </submittedName>
</protein>
<dbReference type="InterPro" id="IPR010813">
    <property type="entry name" value="DUF1413"/>
</dbReference>
<dbReference type="Pfam" id="PF07205">
    <property type="entry name" value="DUF1413"/>
    <property type="match status" value="1"/>
</dbReference>
<sequence length="72" mass="8270">MLDEDEIGKRLLGMEPGEFHFPQLYGEDWNRLYIGDKVKIGREFLNAVRAGAFPGVEDTGRKKNGGRIYRKN</sequence>
<dbReference type="OrthoDB" id="7631703at2"/>
<dbReference type="RefSeq" id="WP_132308256.1">
    <property type="nucleotide sequence ID" value="NZ_SMAR01000002.1"/>
</dbReference>
<name>A0A4R3P2B8_9HYPH</name>
<proteinExistence type="predicted"/>
<evidence type="ECO:0000313" key="1">
    <source>
        <dbReference type="EMBL" id="TCT44698.1"/>
    </source>
</evidence>
<dbReference type="EMBL" id="SMAR01000002">
    <property type="protein sequence ID" value="TCT44698.1"/>
    <property type="molecule type" value="Genomic_DNA"/>
</dbReference>
<evidence type="ECO:0000313" key="2">
    <source>
        <dbReference type="Proteomes" id="UP000295097"/>
    </source>
</evidence>